<dbReference type="InterPro" id="IPR035398">
    <property type="entry name" value="Bac_rhamnosid_C"/>
</dbReference>
<evidence type="ECO:0000259" key="7">
    <source>
        <dbReference type="Pfam" id="PF17390"/>
    </source>
</evidence>
<sequence>MKKTYFLFLIAIIIISCVQNHKTNISELTVEYLTNPLGVDVEQPRFSWKIFSEERDEKQTAYQIIVGESAKETENETGSVWDSGKISGDETVNVEFSGKPLQSNTKYFWRVRVWLDDKTSVWSEPAFFHTGILNKNEWAAKWITTQNEIIDASPLLRKQFKVEKEIEQAVAYVTAAGFYEFYLNGQKVGNHVLDPGVTDYRETILYSTYDVTDLLKNGTNTAGAMLGNGAWNFRKTEGRWSWGGGGASFGNPALWMQLMIDYADGCSEVIVSDNSWKTTDGPVTFNNLYGGEDYDAQKEVPGWADADFDDAGWNPVIVANEPGGNLKSQLTPAIEVTQTLEPVKETNPEPGVFLFDLGQNIAGWWKLEVKGSPGQVIRIRGSETLNDSLFPKPLEEGDKMSTKFDYHAQTWTDYTLKSNETEVYEPRFFYTGFRYIEVTTSDDKNPEYLKVEGRVVRSANKRNGTFESSDSLLNQIHRAGVWSQMGNMQSYPTDCPHREKGAYNGDGQVIAEASMHDFHMAPFYTKWLNDMRDSQEENGRIPNTSPVLVGGMGGGVAWGSAYILIPWWMHHYYDDTRILEEHYPVMKEYLQYLKNLGSKDEDPSEPFIIDNFDGYWYSLGEWCAPGESDCPNHPVVNTFYYYYNSLLLSQIADELGFETDAETFRALSDTIKQHFNRKFFNPETALYGTEETYQTYQLLALVGDVVPEGYRDKVFQTIVDDIKMRDDHLNTGIIGTKYLWPVLVEGGENELAYSVATQTTWPSFGYWIENNSTTLLEKWSGENSHNHQMFGSITEYFYKFLAGIQSPMEGNTTKGYRQIHIEPHVPQDLGFVNASVETVAGKVVSNWKKEDGSFAHEVVVPMNTAATVALPVSDIENVTVFEGSEKIWENNAYLEGVSGIHKITKENDRLVVETGSGNYRFRVE</sequence>
<dbReference type="OrthoDB" id="9766741at2"/>
<evidence type="ECO:0000313" key="9">
    <source>
        <dbReference type="Proteomes" id="UP000184050"/>
    </source>
</evidence>
<dbReference type="PROSITE" id="PS51257">
    <property type="entry name" value="PROKAR_LIPOPROTEIN"/>
    <property type="match status" value="1"/>
</dbReference>
<feature type="domain" description="Bacterial alpha-L-rhamnosidase N-terminal" evidence="5">
    <location>
        <begin position="164"/>
        <end position="338"/>
    </location>
</feature>
<dbReference type="SUPFAM" id="SSF48208">
    <property type="entry name" value="Six-hairpin glycosidases"/>
    <property type="match status" value="1"/>
</dbReference>
<dbReference type="EMBL" id="FQZE01000003">
    <property type="protein sequence ID" value="SHI55138.1"/>
    <property type="molecule type" value="Genomic_DNA"/>
</dbReference>
<dbReference type="RefSeq" id="WP_083578064.1">
    <property type="nucleotide sequence ID" value="NZ_FQZE01000003.1"/>
</dbReference>
<dbReference type="InterPro" id="IPR036116">
    <property type="entry name" value="FN3_sf"/>
</dbReference>
<dbReference type="AlphaFoldDB" id="A0A1M6C359"/>
<evidence type="ECO:0000259" key="4">
    <source>
        <dbReference type="Pfam" id="PF05592"/>
    </source>
</evidence>
<comment type="catalytic activity">
    <reaction evidence="1">
        <text>Hydrolysis of terminal non-reducing alpha-L-rhamnose residues in alpha-L-rhamnosides.</text>
        <dbReference type="EC" id="3.2.1.40"/>
    </reaction>
</comment>
<dbReference type="PIRSF" id="PIRSF010631">
    <property type="entry name" value="A-rhamnsds"/>
    <property type="match status" value="1"/>
</dbReference>
<dbReference type="Gene3D" id="2.60.120.260">
    <property type="entry name" value="Galactose-binding domain-like"/>
    <property type="match status" value="2"/>
</dbReference>
<proteinExistence type="predicted"/>
<dbReference type="Gene3D" id="1.50.10.10">
    <property type="match status" value="1"/>
</dbReference>
<keyword evidence="3" id="KW-0378">Hydrolase</keyword>
<dbReference type="Gene3D" id="2.60.420.10">
    <property type="entry name" value="Maltose phosphorylase, domain 3"/>
    <property type="match status" value="1"/>
</dbReference>
<dbReference type="STRING" id="1168035.SAMN05444280_103112"/>
<dbReference type="InterPro" id="IPR013783">
    <property type="entry name" value="Ig-like_fold"/>
</dbReference>
<dbReference type="EC" id="3.2.1.40" evidence="2"/>
<dbReference type="Proteomes" id="UP000184050">
    <property type="component" value="Unassembled WGS sequence"/>
</dbReference>
<dbReference type="Pfam" id="PF17389">
    <property type="entry name" value="Bac_rhamnosid6H"/>
    <property type="match status" value="1"/>
</dbReference>
<feature type="domain" description="Alpha-L-rhamnosidase six-hairpin glycosidase" evidence="6">
    <location>
        <begin position="462"/>
        <end position="799"/>
    </location>
</feature>
<dbReference type="Pfam" id="PF17390">
    <property type="entry name" value="Bac_rhamnosid_C"/>
    <property type="match status" value="1"/>
</dbReference>
<dbReference type="InterPro" id="IPR008928">
    <property type="entry name" value="6-hairpin_glycosidase_sf"/>
</dbReference>
<evidence type="ECO:0000259" key="6">
    <source>
        <dbReference type="Pfam" id="PF17389"/>
    </source>
</evidence>
<evidence type="ECO:0000313" key="8">
    <source>
        <dbReference type="EMBL" id="SHI55138.1"/>
    </source>
</evidence>
<organism evidence="8 9">
    <name type="scientific">Tangfeifania diversioriginum</name>
    <dbReference type="NCBI Taxonomy" id="1168035"/>
    <lineage>
        <taxon>Bacteria</taxon>
        <taxon>Pseudomonadati</taxon>
        <taxon>Bacteroidota</taxon>
        <taxon>Bacteroidia</taxon>
        <taxon>Marinilabiliales</taxon>
        <taxon>Prolixibacteraceae</taxon>
        <taxon>Tangfeifania</taxon>
    </lineage>
</organism>
<name>A0A1M6C359_9BACT</name>
<dbReference type="InterPro" id="IPR016007">
    <property type="entry name" value="Alpha_rhamnosid"/>
</dbReference>
<dbReference type="Pfam" id="PF05592">
    <property type="entry name" value="Bac_rhamnosid"/>
    <property type="match status" value="1"/>
</dbReference>
<evidence type="ECO:0000256" key="2">
    <source>
        <dbReference type="ARBA" id="ARBA00012652"/>
    </source>
</evidence>
<evidence type="ECO:0000259" key="5">
    <source>
        <dbReference type="Pfam" id="PF08531"/>
    </source>
</evidence>
<feature type="domain" description="Alpha-L-rhamnosidase C-terminal" evidence="7">
    <location>
        <begin position="812"/>
        <end position="878"/>
    </location>
</feature>
<dbReference type="Pfam" id="PF08531">
    <property type="entry name" value="Bac_rhamnosid_N"/>
    <property type="match status" value="1"/>
</dbReference>
<dbReference type="InterPro" id="IPR012341">
    <property type="entry name" value="6hp_glycosidase-like_sf"/>
</dbReference>
<dbReference type="Gene3D" id="2.60.40.10">
    <property type="entry name" value="Immunoglobulins"/>
    <property type="match status" value="1"/>
</dbReference>
<evidence type="ECO:0000256" key="3">
    <source>
        <dbReference type="ARBA" id="ARBA00022801"/>
    </source>
</evidence>
<accession>A0A1M6C359</accession>
<reference evidence="8 9" key="1">
    <citation type="submission" date="2016-11" db="EMBL/GenBank/DDBJ databases">
        <authorList>
            <person name="Jaros S."/>
            <person name="Januszkiewicz K."/>
            <person name="Wedrychowicz H."/>
        </authorList>
    </citation>
    <scope>NUCLEOTIDE SEQUENCE [LARGE SCALE GENOMIC DNA]</scope>
    <source>
        <strain evidence="8 9">DSM 27063</strain>
    </source>
</reference>
<dbReference type="Pfam" id="PF25788">
    <property type="entry name" value="Ig_Rha78A_N"/>
    <property type="match status" value="1"/>
</dbReference>
<dbReference type="InterPro" id="IPR008902">
    <property type="entry name" value="Rhamnosid_concanavalin"/>
</dbReference>
<keyword evidence="9" id="KW-1185">Reference proteome</keyword>
<protein>
    <recommendedName>
        <fullName evidence="2">alpha-L-rhamnosidase</fullName>
        <ecNumber evidence="2">3.2.1.40</ecNumber>
    </recommendedName>
</protein>
<gene>
    <name evidence="8" type="ORF">SAMN05444280_103112</name>
</gene>
<dbReference type="InterPro" id="IPR035396">
    <property type="entry name" value="Bac_rhamnosid6H"/>
</dbReference>
<dbReference type="SUPFAM" id="SSF49265">
    <property type="entry name" value="Fibronectin type III"/>
    <property type="match status" value="1"/>
</dbReference>
<feature type="domain" description="Alpha-L-rhamnosidase concanavalin-like" evidence="4">
    <location>
        <begin position="349"/>
        <end position="456"/>
    </location>
</feature>
<dbReference type="InterPro" id="IPR013737">
    <property type="entry name" value="Bac_rhamnosid_N"/>
</dbReference>
<dbReference type="GO" id="GO:0005975">
    <property type="term" value="P:carbohydrate metabolic process"/>
    <property type="evidence" value="ECO:0007669"/>
    <property type="project" value="InterPro"/>
</dbReference>
<dbReference type="PANTHER" id="PTHR33307">
    <property type="entry name" value="ALPHA-RHAMNOSIDASE (EUROFUNG)"/>
    <property type="match status" value="1"/>
</dbReference>
<evidence type="ECO:0000256" key="1">
    <source>
        <dbReference type="ARBA" id="ARBA00001445"/>
    </source>
</evidence>
<dbReference type="PANTHER" id="PTHR33307:SF6">
    <property type="entry name" value="ALPHA-RHAMNOSIDASE (EUROFUNG)-RELATED"/>
    <property type="match status" value="1"/>
</dbReference>
<dbReference type="GO" id="GO:0030596">
    <property type="term" value="F:alpha-L-rhamnosidase activity"/>
    <property type="evidence" value="ECO:0007669"/>
    <property type="project" value="UniProtKB-EC"/>
</dbReference>